<gene>
    <name evidence="1" type="ORF">DFP72DRAFT_1043318</name>
</gene>
<reference evidence="1 2" key="1">
    <citation type="submission" date="2020-07" db="EMBL/GenBank/DDBJ databases">
        <title>Comparative genomics of pyrophilous fungi reveals a link between fire events and developmental genes.</title>
        <authorList>
            <consortium name="DOE Joint Genome Institute"/>
            <person name="Steindorff A.S."/>
            <person name="Carver A."/>
            <person name="Calhoun S."/>
            <person name="Stillman K."/>
            <person name="Liu H."/>
            <person name="Lipzen A."/>
            <person name="Pangilinan J."/>
            <person name="Labutti K."/>
            <person name="Bruns T.D."/>
            <person name="Grigoriev I.V."/>
        </authorList>
    </citation>
    <scope>NUCLEOTIDE SEQUENCE [LARGE SCALE GENOMIC DNA]</scope>
    <source>
        <strain evidence="1 2">CBS 144469</strain>
    </source>
</reference>
<name>A0A8H6I828_9AGAR</name>
<dbReference type="OrthoDB" id="10630641at2759"/>
<evidence type="ECO:0000313" key="1">
    <source>
        <dbReference type="EMBL" id="KAF6759218.1"/>
    </source>
</evidence>
<organism evidence="1 2">
    <name type="scientific">Ephemerocybe angulata</name>
    <dbReference type="NCBI Taxonomy" id="980116"/>
    <lineage>
        <taxon>Eukaryota</taxon>
        <taxon>Fungi</taxon>
        <taxon>Dikarya</taxon>
        <taxon>Basidiomycota</taxon>
        <taxon>Agaricomycotina</taxon>
        <taxon>Agaricomycetes</taxon>
        <taxon>Agaricomycetidae</taxon>
        <taxon>Agaricales</taxon>
        <taxon>Agaricineae</taxon>
        <taxon>Psathyrellaceae</taxon>
        <taxon>Ephemerocybe</taxon>
    </lineage>
</organism>
<comment type="caution">
    <text evidence="1">The sequence shown here is derived from an EMBL/GenBank/DDBJ whole genome shotgun (WGS) entry which is preliminary data.</text>
</comment>
<dbReference type="AlphaFoldDB" id="A0A8H6I828"/>
<evidence type="ECO:0000313" key="2">
    <source>
        <dbReference type="Proteomes" id="UP000521943"/>
    </source>
</evidence>
<keyword evidence="2" id="KW-1185">Reference proteome</keyword>
<protein>
    <submittedName>
        <fullName evidence="1">Uncharacterized protein</fullName>
    </submittedName>
</protein>
<dbReference type="Proteomes" id="UP000521943">
    <property type="component" value="Unassembled WGS sequence"/>
</dbReference>
<proteinExistence type="predicted"/>
<dbReference type="EMBL" id="JACGCI010000016">
    <property type="protein sequence ID" value="KAF6759218.1"/>
    <property type="molecule type" value="Genomic_DNA"/>
</dbReference>
<sequence length="347" mass="38189">MSRTFSPLQSHSILPFPHLSPPPLIVKLSKLNDDGGLYSSRAHCGQRRAPSYHHHRMTTTTTRPCAASPSLVEKRLKHRLTGPAFDSPTPLHRPEGCDDGLHPLTQCHNAASQSEVATEARNARIASGTRMALNSRRRPAAQNFVGKSARTVPSLHTYPPSSPGPLVADRARTHAIPTLGVLGNEFAGWDSLKDRTMCIRRLGRRQRVSARHALTQSTSKPRSSLAPRNRAYPCLRTAVSTPRPLQVVLEMPWRATDGSGAICTSRRSHGKKSRTWATRVRARRRAGVLKLSFVAVGWIWNSRHDEGVASASLKIRLSGLTLREPTVAVWPLVSRFKSLGRHGCVGE</sequence>
<accession>A0A8H6I828</accession>